<gene>
    <name evidence="1" type="ORF">Lac1_05210</name>
</gene>
<dbReference type="Proteomes" id="UP001305815">
    <property type="component" value="Chromosome"/>
</dbReference>
<dbReference type="SFLD" id="SFLDG01140">
    <property type="entry name" value="C2.B:_Phosphomannomutase_and_P"/>
    <property type="match status" value="1"/>
</dbReference>
<dbReference type="InterPro" id="IPR006379">
    <property type="entry name" value="HAD-SF_hydro_IIB"/>
</dbReference>
<dbReference type="NCBIfam" id="TIGR00099">
    <property type="entry name" value="Cof-subfamily"/>
    <property type="match status" value="1"/>
</dbReference>
<organism evidence="1 2">
    <name type="scientific">Claveliimonas bilis</name>
    <dbReference type="NCBI Taxonomy" id="3028070"/>
    <lineage>
        <taxon>Bacteria</taxon>
        <taxon>Bacillati</taxon>
        <taxon>Bacillota</taxon>
        <taxon>Clostridia</taxon>
        <taxon>Lachnospirales</taxon>
        <taxon>Lachnospiraceae</taxon>
        <taxon>Claveliimonas</taxon>
    </lineage>
</organism>
<evidence type="ECO:0000313" key="1">
    <source>
        <dbReference type="EMBL" id="BDZ76338.1"/>
    </source>
</evidence>
<dbReference type="RefSeq" id="WP_316266160.1">
    <property type="nucleotide sequence ID" value="NZ_AP027742.1"/>
</dbReference>
<dbReference type="PROSITE" id="PS01229">
    <property type="entry name" value="COF_2"/>
    <property type="match status" value="1"/>
</dbReference>
<protein>
    <submittedName>
        <fullName evidence="1">Haloacid dehalogenase</fullName>
    </submittedName>
</protein>
<accession>A0ABM8I7R0</accession>
<dbReference type="Pfam" id="PF08282">
    <property type="entry name" value="Hydrolase_3"/>
    <property type="match status" value="1"/>
</dbReference>
<dbReference type="SFLD" id="SFLDS00003">
    <property type="entry name" value="Haloacid_Dehalogenase"/>
    <property type="match status" value="1"/>
</dbReference>
<dbReference type="InterPro" id="IPR000150">
    <property type="entry name" value="Cof"/>
</dbReference>
<keyword evidence="2" id="KW-1185">Reference proteome</keyword>
<sequence length="262" mass="29197">MIKLIASDLDGTLLQKGAQTVSRQAIELIEKLLDNGIHFTAASGRQYNNLRRLFAPFADRISYIAENGSLCIHNGQMLSRSSIDHDLSMRIIDAVHNYPGCNCIVSGVETLYTDSSDPRFIHYLLDEMKFDVMQVENLKTDVPEPFLKIAVLHFEKSIDCEAYMKQLFSSEIKIVTSGNRWVDFIAPGTNKGIALQVLMDHLHIKPEECIAFGDQYNDVEMLQLAGTSYSMSSAAPGIAYYSTYVTDSVEEVLEDIAAGVDL</sequence>
<dbReference type="PANTHER" id="PTHR10000:SF53">
    <property type="entry name" value="5-AMINO-6-(5-PHOSPHO-D-RIBITYLAMINO)URACIL PHOSPHATASE YBJI-RELATED"/>
    <property type="match status" value="1"/>
</dbReference>
<proteinExistence type="predicted"/>
<reference evidence="2" key="1">
    <citation type="journal article" date="2023" name="Int. J. Syst. Evol. Microbiol.">
        <title>Claveliimonas bilis gen. nov., sp. nov., deoxycholic acid-producing bacteria isolated from human faeces, and reclassification of Sellimonas monacensis Zenner et al. 2021 as Claveliimonas monacensis comb. nov.</title>
        <authorList>
            <person name="Hisatomi A."/>
            <person name="Kastawa N.W.E.P.G."/>
            <person name="Song I."/>
            <person name="Ohkuma M."/>
            <person name="Fukiya S."/>
            <person name="Sakamoto M."/>
        </authorList>
    </citation>
    <scope>NUCLEOTIDE SEQUENCE [LARGE SCALE GENOMIC DNA]</scope>
    <source>
        <strain evidence="2">12BBH14</strain>
    </source>
</reference>
<evidence type="ECO:0000313" key="2">
    <source>
        <dbReference type="Proteomes" id="UP001305815"/>
    </source>
</evidence>
<name>A0ABM8I7R0_9FIRM</name>
<dbReference type="NCBIfam" id="TIGR01484">
    <property type="entry name" value="HAD-SF-IIB"/>
    <property type="match status" value="1"/>
</dbReference>
<dbReference type="EMBL" id="AP027742">
    <property type="protein sequence ID" value="BDZ76338.1"/>
    <property type="molecule type" value="Genomic_DNA"/>
</dbReference>
<dbReference type="PANTHER" id="PTHR10000">
    <property type="entry name" value="PHOSPHOSERINE PHOSPHATASE"/>
    <property type="match status" value="1"/>
</dbReference>